<dbReference type="Proteomes" id="UP000831859">
    <property type="component" value="Chromosome"/>
</dbReference>
<dbReference type="Gene3D" id="2.10.109.10">
    <property type="entry name" value="Umud Fragment, subunit A"/>
    <property type="match status" value="1"/>
</dbReference>
<keyword evidence="6" id="KW-0645">Protease</keyword>
<dbReference type="NCBIfam" id="TIGR02227">
    <property type="entry name" value="sigpep_I_bact"/>
    <property type="match status" value="1"/>
</dbReference>
<evidence type="ECO:0000256" key="3">
    <source>
        <dbReference type="ARBA" id="ARBA00009370"/>
    </source>
</evidence>
<comment type="subcellular location">
    <subcellularLocation>
        <location evidence="2">Cell membrane</location>
        <topology evidence="2">Single-pass type II membrane protein</topology>
    </subcellularLocation>
    <subcellularLocation>
        <location evidence="6">Membrane</location>
        <topology evidence="6">Single-pass type II membrane protein</topology>
    </subcellularLocation>
</comment>
<evidence type="ECO:0000313" key="8">
    <source>
        <dbReference type="EMBL" id="UQS84733.1"/>
    </source>
</evidence>
<dbReference type="InterPro" id="IPR019758">
    <property type="entry name" value="Pept_S26A_signal_pept_1_CS"/>
</dbReference>
<evidence type="ECO:0000256" key="1">
    <source>
        <dbReference type="ARBA" id="ARBA00000677"/>
    </source>
</evidence>
<accession>A0ABY4PGW3</accession>
<evidence type="ECO:0000313" key="9">
    <source>
        <dbReference type="Proteomes" id="UP000831859"/>
    </source>
</evidence>
<keyword evidence="6" id="KW-1133">Transmembrane helix</keyword>
<dbReference type="InterPro" id="IPR036286">
    <property type="entry name" value="LexA/Signal_pep-like_sf"/>
</dbReference>
<keyword evidence="6" id="KW-0472">Membrane</keyword>
<dbReference type="RefSeq" id="WP_249510717.1">
    <property type="nucleotide sequence ID" value="NZ_CP093362.1"/>
</dbReference>
<dbReference type="Pfam" id="PF10502">
    <property type="entry name" value="Peptidase_S26"/>
    <property type="match status" value="1"/>
</dbReference>
<evidence type="ECO:0000256" key="4">
    <source>
        <dbReference type="ARBA" id="ARBA00013208"/>
    </source>
</evidence>
<keyword evidence="6" id="KW-0812">Transmembrane</keyword>
<evidence type="ECO:0000256" key="6">
    <source>
        <dbReference type="RuleBase" id="RU362042"/>
    </source>
</evidence>
<dbReference type="PRINTS" id="PR00727">
    <property type="entry name" value="LEADERPTASE"/>
</dbReference>
<comment type="catalytic activity">
    <reaction evidence="1 6">
        <text>Cleavage of hydrophobic, N-terminal signal or leader sequences from secreted and periplasmic proteins.</text>
        <dbReference type="EC" id="3.4.21.89"/>
    </reaction>
</comment>
<dbReference type="PROSITE" id="PS00760">
    <property type="entry name" value="SPASE_I_2"/>
    <property type="match status" value="1"/>
</dbReference>
<reference evidence="8 9" key="1">
    <citation type="journal article" date="2022" name="Int. J. Syst. Evol. Microbiol.">
        <title>Apilactobacillus apisilvae sp. nov., Nicolia spurrieriana gen. nov. sp. nov., Bombilactobacillus folatiphilus sp. nov. and Bombilactobacillus thymidiniphilus sp. nov., four new lactic acid bacterial isolates from stingless bees Tetragonula carbonaria and Austroplebeia australis.</title>
        <authorList>
            <person name="Oliphant S.A."/>
            <person name="Watson-Haigh N.S."/>
            <person name="Sumby K.M."/>
            <person name="Gardner J."/>
            <person name="Groom S."/>
            <person name="Jiranek V."/>
        </authorList>
    </citation>
    <scope>NUCLEOTIDE SEQUENCE [LARGE SCALE GENOMIC DNA]</scope>
    <source>
        <strain evidence="8 9">SG5_A10</strain>
    </source>
</reference>
<proteinExistence type="inferred from homology"/>
<name>A0ABY4PGW3_9LACO</name>
<feature type="domain" description="Peptidase S26" evidence="7">
    <location>
        <begin position="14"/>
        <end position="186"/>
    </location>
</feature>
<dbReference type="InterPro" id="IPR000223">
    <property type="entry name" value="Pept_S26A_signal_pept_1"/>
</dbReference>
<gene>
    <name evidence="8" type="primary">lepB</name>
    <name evidence="8" type="ORF">MOO46_05660</name>
</gene>
<evidence type="ECO:0000256" key="2">
    <source>
        <dbReference type="ARBA" id="ARBA00004401"/>
    </source>
</evidence>
<dbReference type="SUPFAM" id="SSF51306">
    <property type="entry name" value="LexA/Signal peptidase"/>
    <property type="match status" value="1"/>
</dbReference>
<sequence length="205" mass="23692">MQNKYVKEIFSTVIYILIIAVIYFVIQHFFAMVTIDGDSMDPNLHNKERVYVTKQSKIRKNSVIVFDAHGEDPSRTVKTDYVKRVIGMPGDKIVFKDHQLYVNDKAIKQNYINKQQQQQGSEYKLGSDVLKDWDIPTLSKTRWVYNKTATVVPKGEYFVMGDNRAISNDSRYWGFVKQDKILGVVHTFPFTTNSTASHNINDLAE</sequence>
<evidence type="ECO:0000259" key="7">
    <source>
        <dbReference type="Pfam" id="PF10502"/>
    </source>
</evidence>
<feature type="transmembrane region" description="Helical" evidence="6">
    <location>
        <begin position="12"/>
        <end position="35"/>
    </location>
</feature>
<comment type="similarity">
    <text evidence="3 6">Belongs to the peptidase S26 family.</text>
</comment>
<dbReference type="CDD" id="cd06530">
    <property type="entry name" value="S26_SPase_I"/>
    <property type="match status" value="1"/>
</dbReference>
<dbReference type="EC" id="3.4.21.89" evidence="4 6"/>
<dbReference type="InterPro" id="IPR019757">
    <property type="entry name" value="Pept_S26A_signal_pept_1_Lys-AS"/>
</dbReference>
<dbReference type="InterPro" id="IPR019533">
    <property type="entry name" value="Peptidase_S26"/>
</dbReference>
<evidence type="ECO:0000256" key="5">
    <source>
        <dbReference type="ARBA" id="ARBA00022801"/>
    </source>
</evidence>
<protein>
    <recommendedName>
        <fullName evidence="4 6">Signal peptidase I</fullName>
        <ecNumber evidence="4 6">3.4.21.89</ecNumber>
    </recommendedName>
</protein>
<dbReference type="PANTHER" id="PTHR43390:SF1">
    <property type="entry name" value="CHLOROPLAST PROCESSING PEPTIDASE"/>
    <property type="match status" value="1"/>
</dbReference>
<dbReference type="EMBL" id="CP093362">
    <property type="protein sequence ID" value="UQS84733.1"/>
    <property type="molecule type" value="Genomic_DNA"/>
</dbReference>
<dbReference type="PROSITE" id="PS00761">
    <property type="entry name" value="SPASE_I_3"/>
    <property type="match status" value="1"/>
</dbReference>
<dbReference type="PANTHER" id="PTHR43390">
    <property type="entry name" value="SIGNAL PEPTIDASE I"/>
    <property type="match status" value="1"/>
</dbReference>
<dbReference type="GO" id="GO:0009003">
    <property type="term" value="F:signal peptidase activity"/>
    <property type="evidence" value="ECO:0007669"/>
    <property type="project" value="UniProtKB-EC"/>
</dbReference>
<organism evidence="8 9">
    <name type="scientific">Apilactobacillus apisilvae</name>
    <dbReference type="NCBI Taxonomy" id="2923364"/>
    <lineage>
        <taxon>Bacteria</taxon>
        <taxon>Bacillati</taxon>
        <taxon>Bacillota</taxon>
        <taxon>Bacilli</taxon>
        <taxon>Lactobacillales</taxon>
        <taxon>Lactobacillaceae</taxon>
        <taxon>Apilactobacillus</taxon>
    </lineage>
</organism>
<keyword evidence="5 6" id="KW-0378">Hydrolase</keyword>
<keyword evidence="9" id="KW-1185">Reference proteome</keyword>